<dbReference type="GO" id="GO:0005524">
    <property type="term" value="F:ATP binding"/>
    <property type="evidence" value="ECO:0007669"/>
    <property type="project" value="UniProtKB-KW"/>
</dbReference>
<name>A0A1I5U8F6_9EURY</name>
<dbReference type="Proteomes" id="UP000183769">
    <property type="component" value="Unassembled WGS sequence"/>
</dbReference>
<evidence type="ECO:0000313" key="5">
    <source>
        <dbReference type="EMBL" id="SFP91553.1"/>
    </source>
</evidence>
<gene>
    <name evidence="5" type="ORF">SAMN05216277_1127</name>
</gene>
<dbReference type="EMBL" id="FOXI01000012">
    <property type="protein sequence ID" value="SFP91553.1"/>
    <property type="molecule type" value="Genomic_DNA"/>
</dbReference>
<evidence type="ECO:0000256" key="3">
    <source>
        <dbReference type="ARBA" id="ARBA00022840"/>
    </source>
</evidence>
<proteinExistence type="predicted"/>
<dbReference type="InterPro" id="IPR027417">
    <property type="entry name" value="P-loop_NTPase"/>
</dbReference>
<dbReference type="PANTHER" id="PTHR10763">
    <property type="entry name" value="CELL DIVISION CONTROL PROTEIN 6-RELATED"/>
    <property type="match status" value="1"/>
</dbReference>
<dbReference type="AlphaFoldDB" id="A0A1I5U8F6"/>
<evidence type="ECO:0000256" key="2">
    <source>
        <dbReference type="ARBA" id="ARBA00022741"/>
    </source>
</evidence>
<sequence>MYVEPDKLKENYLPNAMPGREPELQRISDVLEPATEGEPAGSVWEIGPSGVGKTSTAKFLLDEAQQWGVDYEYVPCTSKTRWQALRDIADAHPAPIAQPSASTGELADWIASREQPFVVILDEIAGLDEPELLADLARAEWLSLILIGHKRSNALGQVPDHADRLRFAEIVEFDPYDTTALFDILDARRTVALQRGVIDDSQLERIVAEAGGSARFGVQALRSAVDLGIERGHTTVQPADVDDCFERAHDRIRKQQLESLGRDHHLVYRAIREHGPLRPQRIYEHYQNLGGESTRQSVVNYRKKLDEYDLIECVEAGWVVVDETLAAPRREARVA</sequence>
<dbReference type="SUPFAM" id="SSF52540">
    <property type="entry name" value="P-loop containing nucleoside triphosphate hydrolases"/>
    <property type="match status" value="1"/>
</dbReference>
<dbReference type="Gene3D" id="1.10.8.60">
    <property type="match status" value="1"/>
</dbReference>
<evidence type="ECO:0000259" key="4">
    <source>
        <dbReference type="SMART" id="SM00382"/>
    </source>
</evidence>
<accession>A0A1I5U8F6</accession>
<organism evidence="5 6">
    <name type="scientific">Halolamina pelagica</name>
    <dbReference type="NCBI Taxonomy" id="699431"/>
    <lineage>
        <taxon>Archaea</taxon>
        <taxon>Methanobacteriati</taxon>
        <taxon>Methanobacteriota</taxon>
        <taxon>Stenosarchaea group</taxon>
        <taxon>Halobacteria</taxon>
        <taxon>Halobacteriales</taxon>
        <taxon>Haloferacaceae</taxon>
    </lineage>
</organism>
<dbReference type="Gene3D" id="3.40.50.300">
    <property type="entry name" value="P-loop containing nucleotide triphosphate hydrolases"/>
    <property type="match status" value="1"/>
</dbReference>
<dbReference type="InterPro" id="IPR050311">
    <property type="entry name" value="ORC1/CDC6"/>
</dbReference>
<dbReference type="InterPro" id="IPR055237">
    <property type="entry name" value="Cdc6_lid"/>
</dbReference>
<keyword evidence="3" id="KW-0067">ATP-binding</keyword>
<keyword evidence="6" id="KW-1185">Reference proteome</keyword>
<reference evidence="6" key="1">
    <citation type="submission" date="2016-10" db="EMBL/GenBank/DDBJ databases">
        <authorList>
            <person name="Varghese N."/>
            <person name="Submissions S."/>
        </authorList>
    </citation>
    <scope>NUCLEOTIDE SEQUENCE [LARGE SCALE GENOMIC DNA]</scope>
    <source>
        <strain evidence="6">CGMCC 1.10329</strain>
    </source>
</reference>
<feature type="domain" description="AAA+ ATPase" evidence="4">
    <location>
        <begin position="40"/>
        <end position="177"/>
    </location>
</feature>
<dbReference type="SMART" id="SM00382">
    <property type="entry name" value="AAA"/>
    <property type="match status" value="1"/>
</dbReference>
<protein>
    <submittedName>
        <fullName evidence="5">Cdc6-related protein, AAA superfamily ATPase</fullName>
    </submittedName>
</protein>
<dbReference type="GO" id="GO:0006260">
    <property type="term" value="P:DNA replication"/>
    <property type="evidence" value="ECO:0007669"/>
    <property type="project" value="UniProtKB-KW"/>
</dbReference>
<keyword evidence="2" id="KW-0547">Nucleotide-binding</keyword>
<dbReference type="InterPro" id="IPR041664">
    <property type="entry name" value="AAA_16"/>
</dbReference>
<dbReference type="Pfam" id="PF13191">
    <property type="entry name" value="AAA_16"/>
    <property type="match status" value="1"/>
</dbReference>
<dbReference type="RefSeq" id="WP_074879252.1">
    <property type="nucleotide sequence ID" value="NZ_FOXI01000012.1"/>
</dbReference>
<keyword evidence="1" id="KW-0235">DNA replication</keyword>
<dbReference type="InterPro" id="IPR003593">
    <property type="entry name" value="AAA+_ATPase"/>
</dbReference>
<evidence type="ECO:0000256" key="1">
    <source>
        <dbReference type="ARBA" id="ARBA00022705"/>
    </source>
</evidence>
<evidence type="ECO:0000313" key="6">
    <source>
        <dbReference type="Proteomes" id="UP000183769"/>
    </source>
</evidence>
<dbReference type="OrthoDB" id="270161at2157"/>
<dbReference type="Pfam" id="PF22703">
    <property type="entry name" value="Cdc6_lid"/>
    <property type="match status" value="1"/>
</dbReference>
<dbReference type="CDD" id="cd00009">
    <property type="entry name" value="AAA"/>
    <property type="match status" value="1"/>
</dbReference>
<dbReference type="PANTHER" id="PTHR10763:SF22">
    <property type="entry name" value="ORC1-TYPE DNA REPLICATION PROTEIN"/>
    <property type="match status" value="1"/>
</dbReference>